<dbReference type="KEGG" id="vg:55009904"/>
<name>A0A3S9U8J0_9CAUD</name>
<gene>
    <name evidence="1" type="primary">1</name>
    <name evidence="1" type="ORF">SEA_HIYAA_1</name>
</gene>
<evidence type="ECO:0000313" key="2">
    <source>
        <dbReference type="Proteomes" id="UP000287372"/>
    </source>
</evidence>
<reference evidence="1 2" key="1">
    <citation type="submission" date="2018-12" db="EMBL/GenBank/DDBJ databases">
        <authorList>
            <person name="Lieu J.K."/>
            <person name="Tian C.Z."/>
            <person name="Hsaio W.J."/>
            <person name="Shaffer C.D."/>
            <person name="Weston-Hafer K.A."/>
            <person name="Russell D.A."/>
            <person name="Pope W.H."/>
            <person name="Jacobs-Sera D."/>
            <person name="Hendrix R.W."/>
            <person name="Hatfull G.F."/>
        </authorList>
    </citation>
    <scope>NUCLEOTIDE SEQUENCE [LARGE SCALE GENOMIC DNA]</scope>
</reference>
<accession>A0A3S9U8J0</accession>
<protein>
    <submittedName>
        <fullName evidence="1">Helix-turn-helix DNA binding domain protein</fullName>
    </submittedName>
</protein>
<dbReference type="Proteomes" id="UP000287372">
    <property type="component" value="Segment"/>
</dbReference>
<dbReference type="GeneID" id="55009904"/>
<keyword evidence="2" id="KW-1185">Reference proteome</keyword>
<organism evidence="1 2">
    <name type="scientific">Streptomyces phage Hiyaa</name>
    <dbReference type="NCBI Taxonomy" id="2499072"/>
    <lineage>
        <taxon>Viruses</taxon>
        <taxon>Duplodnaviria</taxon>
        <taxon>Heunggongvirae</taxon>
        <taxon>Uroviricota</taxon>
        <taxon>Caudoviricetes</taxon>
        <taxon>Hiyaavirus</taxon>
        <taxon>Hiyaavirus hiyaa</taxon>
    </lineage>
</organism>
<proteinExistence type="predicted"/>
<dbReference type="EMBL" id="MK279841">
    <property type="protein sequence ID" value="AZS06641.1"/>
    <property type="molecule type" value="Genomic_DNA"/>
</dbReference>
<evidence type="ECO:0000313" key="1">
    <source>
        <dbReference type="EMBL" id="AZS06641.1"/>
    </source>
</evidence>
<sequence length="203" mass="22598">MGSDPNGRAPNRLPPELRAQVVEDLRSGKYGRNEIARRNNVGQSTVTYIANQEDLSAHKKTDITEEATRAMAANNRQRREVLKEQMYGDIQRLRVRAWSSWSREVVTKEGIETLTAELPPLPEVLAAYKAIQINLDGIFKLDALDAAQGESAQDAKDFLMELREQMGKVRDEFEAKHGVAFDSEEARTIIQGELADDSGGEGA</sequence>
<dbReference type="RefSeq" id="YP_009818437.1">
    <property type="nucleotide sequence ID" value="NC_048139.1"/>
</dbReference>